<sequence length="526" mass="58778" precursor="true">MVKQSYIFLPLIFAMLVATLIQTNQSFAQSEEDYYRLVSIITPKAQTESRSKNWKPAPGDLVLEVSGLAVLDDRRVAVAIRKGEIWILDGVYDEPPKNVTYKRFASALHEPLGLIWKDGAFYTVQRSELTRIRDTDGDGTADEYLTVAKGWGVTGHYHEYAYGPEVDPDGNLWLTLNIGLGLKKEHKARAVTDPTLGFSQGRWRGWGMKCTPDGKLIPVCAGMRSPSGLGANREGDMFYTDQQGNWVATNTLHHMRKGAFFHHVEALASMNLEGSPIKGIKTIPNGLPFPEAVKRMPQLKPPAVWFPYKKAGQSATDIMLDDSGGKFGPFDGQFFVGEFTQASMQRVFLEKVDGEYQGACFPFREGFASAVLRMDQGTDGSVFVGLTNRGWSSLGTASYGLQRLVWTGKTPFEIKEMRAQPDGFELVFTEPVDKKTAIDPKSYKLKSYTYNYHSSYGSDEILNKELTLDAITVSDDGMRVQLKTNGLRPLYVHELRAEGVKNSRGQPLLHPQAYYTLNRIPKRDGR</sequence>
<dbReference type="InterPro" id="IPR011042">
    <property type="entry name" value="6-blade_b-propeller_TolB-like"/>
</dbReference>
<gene>
    <name evidence="3" type="ORF">Enr17x_01580</name>
</gene>
<dbReference type="KEGG" id="gfm:Enr17x_01580"/>
<dbReference type="EMBL" id="CP037452">
    <property type="protein sequence ID" value="QDV48149.1"/>
    <property type="molecule type" value="Genomic_DNA"/>
</dbReference>
<protein>
    <recommendedName>
        <fullName evidence="2">DUF7133 domain-containing protein</fullName>
    </recommendedName>
</protein>
<proteinExistence type="predicted"/>
<feature type="chain" id="PRO_5022227991" description="DUF7133 domain-containing protein" evidence="1">
    <location>
        <begin position="29"/>
        <end position="526"/>
    </location>
</feature>
<dbReference type="Pfam" id="PF23500">
    <property type="entry name" value="DUF7133"/>
    <property type="match status" value="1"/>
</dbReference>
<evidence type="ECO:0000313" key="4">
    <source>
        <dbReference type="Proteomes" id="UP000318313"/>
    </source>
</evidence>
<dbReference type="AlphaFoldDB" id="A0A518I4V1"/>
<evidence type="ECO:0000256" key="1">
    <source>
        <dbReference type="SAM" id="SignalP"/>
    </source>
</evidence>
<name>A0A518I4V1_9PLAN</name>
<dbReference type="InterPro" id="IPR055557">
    <property type="entry name" value="DUF7133"/>
</dbReference>
<dbReference type="Proteomes" id="UP000318313">
    <property type="component" value="Chromosome"/>
</dbReference>
<accession>A0A518I4V1</accession>
<feature type="signal peptide" evidence="1">
    <location>
        <begin position="1"/>
        <end position="28"/>
    </location>
</feature>
<evidence type="ECO:0000313" key="3">
    <source>
        <dbReference type="EMBL" id="QDV48149.1"/>
    </source>
</evidence>
<dbReference type="OrthoDB" id="176168at2"/>
<dbReference type="Gene3D" id="2.120.10.30">
    <property type="entry name" value="TolB, C-terminal domain"/>
    <property type="match status" value="1"/>
</dbReference>
<keyword evidence="1" id="KW-0732">Signal</keyword>
<feature type="domain" description="DUF7133" evidence="2">
    <location>
        <begin position="101"/>
        <end position="249"/>
    </location>
</feature>
<dbReference type="PANTHER" id="PTHR33546:SF1">
    <property type="entry name" value="LARGE, MULTIFUNCTIONAL SECRETED PROTEIN"/>
    <property type="match status" value="1"/>
</dbReference>
<dbReference type="SUPFAM" id="SSF63829">
    <property type="entry name" value="Calcium-dependent phosphotriesterase"/>
    <property type="match status" value="1"/>
</dbReference>
<evidence type="ECO:0000259" key="2">
    <source>
        <dbReference type="Pfam" id="PF23500"/>
    </source>
</evidence>
<reference evidence="3 4" key="1">
    <citation type="submission" date="2019-03" db="EMBL/GenBank/DDBJ databases">
        <title>Deep-cultivation of Planctomycetes and their phenomic and genomic characterization uncovers novel biology.</title>
        <authorList>
            <person name="Wiegand S."/>
            <person name="Jogler M."/>
            <person name="Boedeker C."/>
            <person name="Pinto D."/>
            <person name="Vollmers J."/>
            <person name="Rivas-Marin E."/>
            <person name="Kohn T."/>
            <person name="Peeters S.H."/>
            <person name="Heuer A."/>
            <person name="Rast P."/>
            <person name="Oberbeckmann S."/>
            <person name="Bunk B."/>
            <person name="Jeske O."/>
            <person name="Meyerdierks A."/>
            <person name="Storesund J.E."/>
            <person name="Kallscheuer N."/>
            <person name="Luecker S."/>
            <person name="Lage O.M."/>
            <person name="Pohl T."/>
            <person name="Merkel B.J."/>
            <person name="Hornburger P."/>
            <person name="Mueller R.-W."/>
            <person name="Bruemmer F."/>
            <person name="Labrenz M."/>
            <person name="Spormann A.M."/>
            <person name="Op den Camp H."/>
            <person name="Overmann J."/>
            <person name="Amann R."/>
            <person name="Jetten M.S.M."/>
            <person name="Mascher T."/>
            <person name="Medema M.H."/>
            <person name="Devos D.P."/>
            <person name="Kaster A.-K."/>
            <person name="Ovreas L."/>
            <person name="Rohde M."/>
            <person name="Galperin M.Y."/>
            <person name="Jogler C."/>
        </authorList>
    </citation>
    <scope>NUCLEOTIDE SEQUENCE [LARGE SCALE GENOMIC DNA]</scope>
    <source>
        <strain evidence="3 4">Enr17</strain>
    </source>
</reference>
<dbReference type="PANTHER" id="PTHR33546">
    <property type="entry name" value="LARGE, MULTIFUNCTIONAL SECRETED PROTEIN-RELATED"/>
    <property type="match status" value="1"/>
</dbReference>
<keyword evidence="4" id="KW-1185">Reference proteome</keyword>
<organism evidence="3 4">
    <name type="scientific">Gimesia fumaroli</name>
    <dbReference type="NCBI Taxonomy" id="2527976"/>
    <lineage>
        <taxon>Bacteria</taxon>
        <taxon>Pseudomonadati</taxon>
        <taxon>Planctomycetota</taxon>
        <taxon>Planctomycetia</taxon>
        <taxon>Planctomycetales</taxon>
        <taxon>Planctomycetaceae</taxon>
        <taxon>Gimesia</taxon>
    </lineage>
</organism>